<evidence type="ECO:0000256" key="2">
    <source>
        <dbReference type="ARBA" id="ARBA00022801"/>
    </source>
</evidence>
<dbReference type="Gene3D" id="2.160.20.10">
    <property type="entry name" value="Single-stranded right-handed beta-helix, Pectin lyase-like"/>
    <property type="match status" value="1"/>
</dbReference>
<protein>
    <submittedName>
        <fullName evidence="4">Polygalacturonase</fullName>
        <ecNumber evidence="4">3.2.1.15</ecNumber>
    </submittedName>
</protein>
<accession>A0A3B1CF20</accession>
<name>A0A3B1CF20_9ZZZZ</name>
<dbReference type="AlphaFoldDB" id="A0A3B1CF20"/>
<dbReference type="PANTHER" id="PTHR31339:SF9">
    <property type="entry name" value="PLASMIN AND FIBRONECTIN-BINDING PROTEIN A"/>
    <property type="match status" value="1"/>
</dbReference>
<evidence type="ECO:0000256" key="1">
    <source>
        <dbReference type="ARBA" id="ARBA00008834"/>
    </source>
</evidence>
<dbReference type="GO" id="GO:0005975">
    <property type="term" value="P:carbohydrate metabolic process"/>
    <property type="evidence" value="ECO:0007669"/>
    <property type="project" value="InterPro"/>
</dbReference>
<dbReference type="Pfam" id="PF00295">
    <property type="entry name" value="Glyco_hydro_28"/>
    <property type="match status" value="1"/>
</dbReference>
<dbReference type="InterPro" id="IPR000743">
    <property type="entry name" value="Glyco_hydro_28"/>
</dbReference>
<comment type="similarity">
    <text evidence="1">Belongs to the glycosyl hydrolase 28 family.</text>
</comment>
<reference evidence="4" key="1">
    <citation type="submission" date="2018-06" db="EMBL/GenBank/DDBJ databases">
        <authorList>
            <person name="Zhirakovskaya E."/>
        </authorList>
    </citation>
    <scope>NUCLEOTIDE SEQUENCE</scope>
</reference>
<dbReference type="EC" id="3.2.1.15" evidence="4"/>
<feature type="non-terminal residue" evidence="4">
    <location>
        <position position="308"/>
    </location>
</feature>
<proteinExistence type="inferred from homology"/>
<evidence type="ECO:0000256" key="3">
    <source>
        <dbReference type="ARBA" id="ARBA00023295"/>
    </source>
</evidence>
<evidence type="ECO:0000313" key="4">
    <source>
        <dbReference type="EMBL" id="VAX22654.1"/>
    </source>
</evidence>
<dbReference type="InterPro" id="IPR051801">
    <property type="entry name" value="GH28_Enzymes"/>
</dbReference>
<organism evidence="4">
    <name type="scientific">hydrothermal vent metagenome</name>
    <dbReference type="NCBI Taxonomy" id="652676"/>
    <lineage>
        <taxon>unclassified sequences</taxon>
        <taxon>metagenomes</taxon>
        <taxon>ecological metagenomes</taxon>
    </lineage>
</organism>
<dbReference type="EMBL" id="UOGD01000233">
    <property type="protein sequence ID" value="VAX22654.1"/>
    <property type="molecule type" value="Genomic_DNA"/>
</dbReference>
<dbReference type="SUPFAM" id="SSF51126">
    <property type="entry name" value="Pectin lyase-like"/>
    <property type="match status" value="1"/>
</dbReference>
<dbReference type="InterPro" id="IPR011050">
    <property type="entry name" value="Pectin_lyase_fold/virulence"/>
</dbReference>
<dbReference type="InterPro" id="IPR012334">
    <property type="entry name" value="Pectin_lyas_fold"/>
</dbReference>
<dbReference type="PANTHER" id="PTHR31339">
    <property type="entry name" value="PECTIN LYASE-RELATED"/>
    <property type="match status" value="1"/>
</dbReference>
<gene>
    <name evidence="4" type="ORF">MNBD_IGNAVI01-2097</name>
</gene>
<dbReference type="GO" id="GO:0004650">
    <property type="term" value="F:polygalacturonase activity"/>
    <property type="evidence" value="ECO:0007669"/>
    <property type="project" value="UniProtKB-EC"/>
</dbReference>
<sequence length="308" mass="33710">MILRTIKTLFLVLGLFFASNLFAQTNGIFNIVDFGAVSDGNKINTTAIQKAIDKASKNGGVVLIPPGKFITGSLELKSNVTINIMKGATILGSTDLADYEEHIPQLQSYNDVFLRYSLFYAEKQSNISIVGEGTIDGQGAAFTRKTKKKPERYMNRPYVIRFVECKNITVEGVAMQNSAMWMQQYLACEFLTIRGIKVYNHANYNNDMMDIDGCKNVIISDCFGDTDDDGITLKSTSDRITENVTITNCVISSHCNAIKMGTESIGGFKNVTISNIVVKPSESKTKIYGFHGGISGITLGLVDGGILE</sequence>
<keyword evidence="3 4" id="KW-0326">Glycosidase</keyword>
<keyword evidence="2 4" id="KW-0378">Hydrolase</keyword>